<dbReference type="EMBL" id="KE747818">
    <property type="protein sequence ID" value="RMZ69311.1"/>
    <property type="molecule type" value="Genomic_DNA"/>
</dbReference>
<keyword evidence="3" id="KW-1185">Reference proteome</keyword>
<feature type="compositionally biased region" description="Basic and acidic residues" evidence="1">
    <location>
        <begin position="1"/>
        <end position="10"/>
    </location>
</feature>
<organism evidence="2 3">
    <name type="scientific">Pyrenophora seminiperda CCB06</name>
    <dbReference type="NCBI Taxonomy" id="1302712"/>
    <lineage>
        <taxon>Eukaryota</taxon>
        <taxon>Fungi</taxon>
        <taxon>Dikarya</taxon>
        <taxon>Ascomycota</taxon>
        <taxon>Pezizomycotina</taxon>
        <taxon>Dothideomycetes</taxon>
        <taxon>Pleosporomycetidae</taxon>
        <taxon>Pleosporales</taxon>
        <taxon>Pleosporineae</taxon>
        <taxon>Pleosporaceae</taxon>
        <taxon>Pyrenophora</taxon>
    </lineage>
</organism>
<sequence>MLLPRIRRDSAPPLRPPPLFTPIARSPSLCLRRRASYSKTQFAP</sequence>
<evidence type="ECO:0000313" key="3">
    <source>
        <dbReference type="Proteomes" id="UP000265663"/>
    </source>
</evidence>
<dbReference type="Proteomes" id="UP000265663">
    <property type="component" value="Unassembled WGS sequence"/>
</dbReference>
<proteinExistence type="predicted"/>
<gene>
    <name evidence="2" type="ORF">GMOD_00006079</name>
</gene>
<feature type="region of interest" description="Disordered" evidence="1">
    <location>
        <begin position="1"/>
        <end position="21"/>
    </location>
</feature>
<evidence type="ECO:0000256" key="1">
    <source>
        <dbReference type="SAM" id="MobiDB-lite"/>
    </source>
</evidence>
<dbReference type="AlphaFoldDB" id="A0A3M7M482"/>
<protein>
    <submittedName>
        <fullName evidence="2">Uncharacterized protein</fullName>
    </submittedName>
</protein>
<evidence type="ECO:0000313" key="2">
    <source>
        <dbReference type="EMBL" id="RMZ69311.1"/>
    </source>
</evidence>
<name>A0A3M7M482_9PLEO</name>
<reference evidence="2 3" key="1">
    <citation type="journal article" date="2014" name="PLoS ONE">
        <title>De novo Genome Assembly of the Fungal Plant Pathogen Pyrenophora semeniperda.</title>
        <authorList>
            <person name="Soliai M.M."/>
            <person name="Meyer S.E."/>
            <person name="Udall J.A."/>
            <person name="Elzinga D.E."/>
            <person name="Hermansen R.A."/>
            <person name="Bodily P.M."/>
            <person name="Hart A.A."/>
            <person name="Coleman C.E."/>
        </authorList>
    </citation>
    <scope>NUCLEOTIDE SEQUENCE [LARGE SCALE GENOMIC DNA]</scope>
    <source>
        <strain evidence="2 3">CCB06</strain>
        <tissue evidence="2">Mycelium</tissue>
    </source>
</reference>
<accession>A0A3M7M482</accession>